<organism evidence="1 2">
    <name type="scientific">Triparma columacea</name>
    <dbReference type="NCBI Taxonomy" id="722753"/>
    <lineage>
        <taxon>Eukaryota</taxon>
        <taxon>Sar</taxon>
        <taxon>Stramenopiles</taxon>
        <taxon>Ochrophyta</taxon>
        <taxon>Bolidophyceae</taxon>
        <taxon>Parmales</taxon>
        <taxon>Triparmaceae</taxon>
        <taxon>Triparma</taxon>
    </lineage>
</organism>
<accession>A0A9W7GPT9</accession>
<evidence type="ECO:0000313" key="2">
    <source>
        <dbReference type="Proteomes" id="UP001165065"/>
    </source>
</evidence>
<gene>
    <name evidence="1" type="ORF">TrCOL_g5987</name>
</gene>
<dbReference type="OrthoDB" id="200877at2759"/>
<dbReference type="AlphaFoldDB" id="A0A9W7GPT9"/>
<keyword evidence="2" id="KW-1185">Reference proteome</keyword>
<dbReference type="Proteomes" id="UP001165065">
    <property type="component" value="Unassembled WGS sequence"/>
</dbReference>
<sequence length="203" mass="22605">MLIFLSANIDMISGFMSIPAFGRVTCLNACIPPFAFFGYFKGGKNDKLELTESQKELRNKIQLAKCSDGWKCDEDGCFFVIEETEEGGVALKPATEGNLKHGTTYGHGEKIEMDDGGLCSVEGEVGYDEGKVYDVVVGEKLSDLFTLEECMIVYNDENDPDDYELVCNGKNEDREKWMKLLRESDQEEVKRFLSGGGMAQSPN</sequence>
<dbReference type="EMBL" id="BRYA01000439">
    <property type="protein sequence ID" value="GMI48844.1"/>
    <property type="molecule type" value="Genomic_DNA"/>
</dbReference>
<protein>
    <submittedName>
        <fullName evidence="1">Uncharacterized protein</fullName>
    </submittedName>
</protein>
<proteinExistence type="predicted"/>
<reference evidence="2" key="1">
    <citation type="journal article" date="2023" name="Commun. Biol.">
        <title>Genome analysis of Parmales, the sister group of diatoms, reveals the evolutionary specialization of diatoms from phago-mixotrophs to photoautotrophs.</title>
        <authorList>
            <person name="Ban H."/>
            <person name="Sato S."/>
            <person name="Yoshikawa S."/>
            <person name="Yamada K."/>
            <person name="Nakamura Y."/>
            <person name="Ichinomiya M."/>
            <person name="Sato N."/>
            <person name="Blanc-Mathieu R."/>
            <person name="Endo H."/>
            <person name="Kuwata A."/>
            <person name="Ogata H."/>
        </authorList>
    </citation>
    <scope>NUCLEOTIDE SEQUENCE [LARGE SCALE GENOMIC DNA]</scope>
</reference>
<name>A0A9W7GPT9_9STRA</name>
<comment type="caution">
    <text evidence="1">The sequence shown here is derived from an EMBL/GenBank/DDBJ whole genome shotgun (WGS) entry which is preliminary data.</text>
</comment>
<evidence type="ECO:0000313" key="1">
    <source>
        <dbReference type="EMBL" id="GMI48844.1"/>
    </source>
</evidence>